<dbReference type="InterPro" id="IPR033865">
    <property type="entry name" value="Ataxin-3"/>
</dbReference>
<dbReference type="Gene3D" id="1.10.287.10">
    <property type="entry name" value="S15/NS1, RNA-binding"/>
    <property type="match status" value="1"/>
</dbReference>
<dbReference type="GO" id="GO:0005634">
    <property type="term" value="C:nucleus"/>
    <property type="evidence" value="ECO:0007669"/>
    <property type="project" value="UniProtKB-SubCell"/>
</dbReference>
<feature type="compositionally biased region" description="Low complexity" evidence="13">
    <location>
        <begin position="196"/>
        <end position="213"/>
    </location>
</feature>
<comment type="catalytic activity">
    <reaction evidence="1">
        <text>Thiol-dependent hydrolysis of ester, thioester, amide, peptide and isopeptide bonds formed by the C-terminal Gly of ubiquitin (a 76-residue protein attached to proteins as an intracellular targeting signal).</text>
        <dbReference type="EC" id="3.4.19.12"/>
    </reaction>
</comment>
<evidence type="ECO:0000256" key="1">
    <source>
        <dbReference type="ARBA" id="ARBA00000707"/>
    </source>
</evidence>
<keyword evidence="10" id="KW-0539">Nucleus</keyword>
<evidence type="ECO:0000256" key="11">
    <source>
        <dbReference type="PIRSR" id="PIRSR633865-1"/>
    </source>
</evidence>
<feature type="region of interest" description="Disordered" evidence="13">
    <location>
        <begin position="344"/>
        <end position="511"/>
    </location>
</feature>
<dbReference type="Proteomes" id="UP000076761">
    <property type="component" value="Unassembled WGS sequence"/>
</dbReference>
<feature type="active site" description="Proton acceptor" evidence="11">
    <location>
        <position position="118"/>
    </location>
</feature>
<feature type="region of interest" description="Disordered" evidence="13">
    <location>
        <begin position="192"/>
        <end position="218"/>
    </location>
</feature>
<evidence type="ECO:0000256" key="8">
    <source>
        <dbReference type="ARBA" id="ARBA00023015"/>
    </source>
</evidence>
<evidence type="ECO:0000256" key="5">
    <source>
        <dbReference type="ARBA" id="ARBA00022786"/>
    </source>
</evidence>
<evidence type="ECO:0000256" key="6">
    <source>
        <dbReference type="ARBA" id="ARBA00022801"/>
    </source>
</evidence>
<reference evidence="15 16" key="1">
    <citation type="journal article" date="2016" name="Mol. Biol. Evol.">
        <title>Comparative Genomics of Early-Diverging Mushroom-Forming Fungi Provides Insights into the Origins of Lignocellulose Decay Capabilities.</title>
        <authorList>
            <person name="Nagy L.G."/>
            <person name="Riley R."/>
            <person name="Tritt A."/>
            <person name="Adam C."/>
            <person name="Daum C."/>
            <person name="Floudas D."/>
            <person name="Sun H."/>
            <person name="Yadav J.S."/>
            <person name="Pangilinan J."/>
            <person name="Larsson K.H."/>
            <person name="Matsuura K."/>
            <person name="Barry K."/>
            <person name="Labutti K."/>
            <person name="Kuo R."/>
            <person name="Ohm R.A."/>
            <person name="Bhattacharya S.S."/>
            <person name="Shirouzu T."/>
            <person name="Yoshinaga Y."/>
            <person name="Martin F.M."/>
            <person name="Grigoriev I.V."/>
            <person name="Hibbett D.S."/>
        </authorList>
    </citation>
    <scope>NUCLEOTIDE SEQUENCE [LARGE SCALE GENOMIC DNA]</scope>
    <source>
        <strain evidence="15 16">HHB14362 ss-1</strain>
    </source>
</reference>
<name>A0A165V130_9AGAM</name>
<keyword evidence="9" id="KW-0804">Transcription</keyword>
<evidence type="ECO:0000313" key="15">
    <source>
        <dbReference type="EMBL" id="KZT28995.1"/>
    </source>
</evidence>
<feature type="region of interest" description="Disordered" evidence="13">
    <location>
        <begin position="273"/>
        <end position="296"/>
    </location>
</feature>
<gene>
    <name evidence="15" type="ORF">NEOLEDRAFT_1057413</name>
</gene>
<feature type="active site" evidence="11">
    <location>
        <position position="140"/>
    </location>
</feature>
<evidence type="ECO:0000256" key="7">
    <source>
        <dbReference type="ARBA" id="ARBA00022807"/>
    </source>
</evidence>
<dbReference type="PRINTS" id="PR01233">
    <property type="entry name" value="JOSEPHIN"/>
</dbReference>
<feature type="active site" description="Nucleophile" evidence="11">
    <location>
        <position position="23"/>
    </location>
</feature>
<accession>A0A165V130</accession>
<evidence type="ECO:0000313" key="16">
    <source>
        <dbReference type="Proteomes" id="UP000076761"/>
    </source>
</evidence>
<evidence type="ECO:0000256" key="10">
    <source>
        <dbReference type="ARBA" id="ARBA00023242"/>
    </source>
</evidence>
<dbReference type="GO" id="GO:0004843">
    <property type="term" value="F:cysteine-type deubiquitinase activity"/>
    <property type="evidence" value="ECO:0007669"/>
    <property type="project" value="UniProtKB-EC"/>
</dbReference>
<comment type="subcellular location">
    <subcellularLocation>
        <location evidence="2">Nucleus</location>
    </subcellularLocation>
</comment>
<keyword evidence="5" id="KW-0833">Ubl conjugation pathway</keyword>
<dbReference type="Gene3D" id="3.90.70.40">
    <property type="match status" value="1"/>
</dbReference>
<dbReference type="InParanoid" id="A0A165V130"/>
<dbReference type="Gene3D" id="6.10.140.100">
    <property type="match status" value="1"/>
</dbReference>
<evidence type="ECO:0000256" key="4">
    <source>
        <dbReference type="ARBA" id="ARBA00022670"/>
    </source>
</evidence>
<feature type="compositionally biased region" description="Acidic residues" evidence="13">
    <location>
        <begin position="472"/>
        <end position="482"/>
    </location>
</feature>
<feature type="compositionally biased region" description="Pro residues" evidence="13">
    <location>
        <begin position="448"/>
        <end position="461"/>
    </location>
</feature>
<proteinExistence type="predicted"/>
<dbReference type="PROSITE" id="PS50330">
    <property type="entry name" value="UIM"/>
    <property type="match status" value="2"/>
</dbReference>
<dbReference type="InterPro" id="IPR003903">
    <property type="entry name" value="UIM_dom"/>
</dbReference>
<dbReference type="EC" id="3.4.19.12" evidence="3"/>
<keyword evidence="4" id="KW-0645">Protease</keyword>
<keyword evidence="16" id="KW-1185">Reference proteome</keyword>
<dbReference type="EMBL" id="KV425555">
    <property type="protein sequence ID" value="KZT28995.1"/>
    <property type="molecule type" value="Genomic_DNA"/>
</dbReference>
<evidence type="ECO:0000256" key="13">
    <source>
        <dbReference type="SAM" id="MobiDB-lite"/>
    </source>
</evidence>
<feature type="compositionally biased region" description="Basic and acidic residues" evidence="13">
    <location>
        <begin position="371"/>
        <end position="391"/>
    </location>
</feature>
<dbReference type="SMART" id="SM00726">
    <property type="entry name" value="UIM"/>
    <property type="match status" value="3"/>
</dbReference>
<keyword evidence="7" id="KW-0788">Thiol protease</keyword>
<feature type="compositionally biased region" description="Polar residues" evidence="13">
    <location>
        <begin position="279"/>
        <end position="289"/>
    </location>
</feature>
<evidence type="ECO:0000259" key="14">
    <source>
        <dbReference type="PROSITE" id="PS50957"/>
    </source>
</evidence>
<dbReference type="STRING" id="1314782.A0A165V130"/>
<dbReference type="OrthoDB" id="10063692at2759"/>
<dbReference type="GO" id="GO:0006508">
    <property type="term" value="P:proteolysis"/>
    <property type="evidence" value="ECO:0007669"/>
    <property type="project" value="UniProtKB-KW"/>
</dbReference>
<comment type="caution">
    <text evidence="12">Lacks conserved residue(s) required for the propagation of feature annotation.</text>
</comment>
<keyword evidence="6" id="KW-0378">Hydrolase</keyword>
<feature type="domain" description="Josephin" evidence="14">
    <location>
        <begin position="8"/>
        <end position="186"/>
    </location>
</feature>
<dbReference type="AlphaFoldDB" id="A0A165V130"/>
<dbReference type="Pfam" id="PF02099">
    <property type="entry name" value="Josephin"/>
    <property type="match status" value="1"/>
</dbReference>
<dbReference type="PANTHER" id="PTHR14159:SF0">
    <property type="entry name" value="ATAXIN-3-RELATED"/>
    <property type="match status" value="1"/>
</dbReference>
<keyword evidence="8" id="KW-0805">Transcription regulation</keyword>
<evidence type="ECO:0000256" key="3">
    <source>
        <dbReference type="ARBA" id="ARBA00012759"/>
    </source>
</evidence>
<evidence type="ECO:0000256" key="12">
    <source>
        <dbReference type="PROSITE-ProRule" id="PRU00331"/>
    </source>
</evidence>
<dbReference type="InterPro" id="IPR006155">
    <property type="entry name" value="Josephin"/>
</dbReference>
<dbReference type="PROSITE" id="PS50957">
    <property type="entry name" value="JOSEPHIN"/>
    <property type="match status" value="1"/>
</dbReference>
<dbReference type="SMART" id="SM01246">
    <property type="entry name" value="Josephin"/>
    <property type="match status" value="1"/>
</dbReference>
<organism evidence="15 16">
    <name type="scientific">Neolentinus lepideus HHB14362 ss-1</name>
    <dbReference type="NCBI Taxonomy" id="1314782"/>
    <lineage>
        <taxon>Eukaryota</taxon>
        <taxon>Fungi</taxon>
        <taxon>Dikarya</taxon>
        <taxon>Basidiomycota</taxon>
        <taxon>Agaricomycotina</taxon>
        <taxon>Agaricomycetes</taxon>
        <taxon>Gloeophyllales</taxon>
        <taxon>Gloeophyllaceae</taxon>
        <taxon>Neolentinus</taxon>
    </lineage>
</organism>
<dbReference type="PANTHER" id="PTHR14159">
    <property type="entry name" value="ATAXIN-3-RELATED"/>
    <property type="match status" value="1"/>
</dbReference>
<feature type="compositionally biased region" description="Low complexity" evidence="13">
    <location>
        <begin position="483"/>
        <end position="494"/>
    </location>
</feature>
<dbReference type="GO" id="GO:0016579">
    <property type="term" value="P:protein deubiquitination"/>
    <property type="evidence" value="ECO:0007669"/>
    <property type="project" value="InterPro"/>
</dbReference>
<evidence type="ECO:0000256" key="9">
    <source>
        <dbReference type="ARBA" id="ARBA00023163"/>
    </source>
</evidence>
<evidence type="ECO:0000256" key="2">
    <source>
        <dbReference type="ARBA" id="ARBA00004123"/>
    </source>
</evidence>
<sequence>MAGLEPLVSLIYHEKQQPGSMLCAQHALNNLLQGNYFTAPDLSSIASSLDALEGIYHTDAAGGPSTNMDDTGFFSVQVLENALNVWGLNLVRWRSPAMRQLQSRPHEQLGFILHLEQHWFTLRRFGQSDKAGQSHWFNLNSFLQAPEWVSRTYLGMVLQQAEAEGYSVFAITEENEGSFPRTEADHLASTLPEPISATTSGSRLSTSRTASTSQVEGFEDEDMELQAALQASLTGGTADELLIPEVRAEGASGLGSAVELGVGQSASMPLHSVARSGSLPRSGTQTPTSRMPGRFSAVDEEDDLFGDEEISAGPSQAEADPVAASMARNRTIMERMRREQEMAFRASYEDEEQASQAATRRRAREEEEEEMLRRAIEESRALHEASGARRDDDEDDEHDEDMHYVPPPAPTGRPSAEPHRVYDDDDAELQAALRASLQQVPEGFQIPEDPPAQHPLPPPAVTSPRTASSRTEEEDSELESEADSSSIAEAPAEEQVSMEEIRRRRLARFGG</sequence>
<protein>
    <recommendedName>
        <fullName evidence="3">ubiquitinyl hydrolase 1</fullName>
        <ecNumber evidence="3">3.4.19.12</ecNumber>
    </recommendedName>
</protein>